<evidence type="ECO:0000313" key="2">
    <source>
        <dbReference type="Proteomes" id="UP000771797"/>
    </source>
</evidence>
<comment type="caution">
    <text evidence="1">The sequence shown here is derived from an EMBL/GenBank/DDBJ whole genome shotgun (WGS) entry which is preliminary data.</text>
</comment>
<name>A0ABQ6YBW9_9GAMM</name>
<protein>
    <submittedName>
        <fullName evidence="1">Uncharacterized protein</fullName>
    </submittedName>
</protein>
<gene>
    <name evidence="1" type="ORF">A6D6_00836</name>
</gene>
<accession>A0ABQ6YBW9</accession>
<sequence>MGAALAANYFSWRWQFACKQASHSGFEFTPKSGLFCFANYSNLIRQFMTFCHISSLFDSGRTRDASGVHKRQRKTGYKLLETTKP</sequence>
<dbReference type="EMBL" id="AQPF01000004">
    <property type="protein sequence ID" value="KAF0807284.1"/>
    <property type="molecule type" value="Genomic_DNA"/>
</dbReference>
<evidence type="ECO:0000313" key="1">
    <source>
        <dbReference type="EMBL" id="KAF0807284.1"/>
    </source>
</evidence>
<proteinExistence type="predicted"/>
<reference evidence="1 2" key="1">
    <citation type="submission" date="2012-09" db="EMBL/GenBank/DDBJ databases">
        <title>Genome Sequence of alkane-degrading Bacterium Alcanivorax sp. 6-D-6.</title>
        <authorList>
            <person name="Lai Q."/>
            <person name="Shao Z."/>
        </authorList>
    </citation>
    <scope>NUCLEOTIDE SEQUENCE [LARGE SCALE GENOMIC DNA]</scope>
    <source>
        <strain evidence="1 2">6-D-6</strain>
    </source>
</reference>
<dbReference type="Proteomes" id="UP000771797">
    <property type="component" value="Unassembled WGS sequence"/>
</dbReference>
<organism evidence="1 2">
    <name type="scientific">Alcanivorax xiamenensis</name>
    <dbReference type="NCBI Taxonomy" id="1177156"/>
    <lineage>
        <taxon>Bacteria</taxon>
        <taxon>Pseudomonadati</taxon>
        <taxon>Pseudomonadota</taxon>
        <taxon>Gammaproteobacteria</taxon>
        <taxon>Oceanospirillales</taxon>
        <taxon>Alcanivoracaceae</taxon>
        <taxon>Alcanivorax</taxon>
    </lineage>
</organism>
<keyword evidence="2" id="KW-1185">Reference proteome</keyword>